<dbReference type="Proteomes" id="UP001633002">
    <property type="component" value="Unassembled WGS sequence"/>
</dbReference>
<keyword evidence="4 8" id="KW-0812">Transmembrane</keyword>
<feature type="transmembrane region" description="Helical" evidence="8">
    <location>
        <begin position="115"/>
        <end position="133"/>
    </location>
</feature>
<name>A0ABD3HQJ9_9MARC</name>
<dbReference type="EMBL" id="JBJQOH010000003">
    <property type="protein sequence ID" value="KAL3692754.1"/>
    <property type="molecule type" value="Genomic_DNA"/>
</dbReference>
<feature type="transmembrane region" description="Helical" evidence="8">
    <location>
        <begin position="206"/>
        <end position="230"/>
    </location>
</feature>
<feature type="chain" id="PRO_5044819706" description="S-acyltransferase" evidence="9">
    <location>
        <begin position="25"/>
        <end position="396"/>
    </location>
</feature>
<keyword evidence="6 8" id="KW-0472">Membrane</keyword>
<dbReference type="AlphaFoldDB" id="A0ABD3HQJ9"/>
<evidence type="ECO:0000256" key="4">
    <source>
        <dbReference type="ARBA" id="ARBA00022692"/>
    </source>
</evidence>
<protein>
    <recommendedName>
        <fullName evidence="8">S-acyltransferase</fullName>
        <ecNumber evidence="8">2.3.1.225</ecNumber>
    </recommendedName>
    <alternativeName>
        <fullName evidence="8">Palmitoyltransferase</fullName>
    </alternativeName>
</protein>
<dbReference type="EC" id="2.3.1.225" evidence="8"/>
<organism evidence="11 12">
    <name type="scientific">Riccia sorocarpa</name>
    <dbReference type="NCBI Taxonomy" id="122646"/>
    <lineage>
        <taxon>Eukaryota</taxon>
        <taxon>Viridiplantae</taxon>
        <taxon>Streptophyta</taxon>
        <taxon>Embryophyta</taxon>
        <taxon>Marchantiophyta</taxon>
        <taxon>Marchantiopsida</taxon>
        <taxon>Marchantiidae</taxon>
        <taxon>Marchantiales</taxon>
        <taxon>Ricciaceae</taxon>
        <taxon>Riccia</taxon>
    </lineage>
</organism>
<keyword evidence="5 8" id="KW-1133">Transmembrane helix</keyword>
<dbReference type="InterPro" id="IPR001594">
    <property type="entry name" value="Palmitoyltrfase_DHHC"/>
</dbReference>
<feature type="transmembrane region" description="Helical" evidence="8">
    <location>
        <begin position="80"/>
        <end position="103"/>
    </location>
</feature>
<dbReference type="Pfam" id="PF01529">
    <property type="entry name" value="DHHC"/>
    <property type="match status" value="1"/>
</dbReference>
<keyword evidence="12" id="KW-1185">Reference proteome</keyword>
<dbReference type="GO" id="GO:0019706">
    <property type="term" value="F:protein-cysteine S-palmitoyltransferase activity"/>
    <property type="evidence" value="ECO:0007669"/>
    <property type="project" value="UniProtKB-EC"/>
</dbReference>
<evidence type="ECO:0000259" key="10">
    <source>
        <dbReference type="Pfam" id="PF01529"/>
    </source>
</evidence>
<keyword evidence="3 8" id="KW-0808">Transferase</keyword>
<comment type="subcellular location">
    <subcellularLocation>
        <location evidence="1">Membrane</location>
        <topology evidence="1">Multi-pass membrane protein</topology>
    </subcellularLocation>
</comment>
<comment type="similarity">
    <text evidence="2 8">Belongs to the DHHC palmitoyltransferase family.</text>
</comment>
<keyword evidence="9" id="KW-0732">Signal</keyword>
<feature type="signal peptide" evidence="9">
    <location>
        <begin position="1"/>
        <end position="24"/>
    </location>
</feature>
<evidence type="ECO:0000256" key="8">
    <source>
        <dbReference type="RuleBase" id="RU079119"/>
    </source>
</evidence>
<evidence type="ECO:0000313" key="12">
    <source>
        <dbReference type="Proteomes" id="UP001633002"/>
    </source>
</evidence>
<reference evidence="11 12" key="1">
    <citation type="submission" date="2024-09" db="EMBL/GenBank/DDBJ databases">
        <title>Chromosome-scale assembly of Riccia sorocarpa.</title>
        <authorList>
            <person name="Paukszto L."/>
        </authorList>
    </citation>
    <scope>NUCLEOTIDE SEQUENCE [LARGE SCALE GENOMIC DNA]</scope>
    <source>
        <strain evidence="11">LP-2024</strain>
        <tissue evidence="11">Aerial parts of the thallus</tissue>
    </source>
</reference>
<evidence type="ECO:0000313" key="11">
    <source>
        <dbReference type="EMBL" id="KAL3692754.1"/>
    </source>
</evidence>
<proteinExistence type="inferred from homology"/>
<keyword evidence="7 8" id="KW-0012">Acyltransferase</keyword>
<feature type="transmembrane region" description="Helical" evidence="8">
    <location>
        <begin position="40"/>
        <end position="59"/>
    </location>
</feature>
<dbReference type="PANTHER" id="PTHR22883:SF286">
    <property type="entry name" value="PROTEIN S-ACYLTRANSFERASE 17-RELATED"/>
    <property type="match status" value="1"/>
</dbReference>
<sequence>MTGQWLLISYAGLLPFLLFVLLCGDRPTFEGTFLQRMHHFIFAGGCCELLHSLIGFLCGERGTKSCSSVEDYLCDRPNPVLQLFYLSLLGGSYIAIVTTSIQYIPGFYVSVYHKYIGQGAVVVGLLLFVFTSFTDPGVINSKNLEAHISSYPYDGAIYEGKKECRTCKITRPARSKHCSICDRCVARFDHHCGWMNNCIGEKNVRYFLSFLIWHVLLCLYGAFLLGAILLGEVQDRKVIRAITYYYGAPATFRKVYPHVLQWLLAFYSTQVLMMIFLLVVAILLAGFAAYHIWLILVNTTTNETYKWEMYQRWRAELAYTKMLEEQSKRAGRDPPVQKRNPMCGMFNFLSGRDPTLPPRPKLSTFKRENIYNRGIFANLAEVVFPISSRRRAKKKD</sequence>
<evidence type="ECO:0000256" key="1">
    <source>
        <dbReference type="ARBA" id="ARBA00004141"/>
    </source>
</evidence>
<gene>
    <name evidence="11" type="ORF">R1sor_006405</name>
</gene>
<comment type="caution">
    <text evidence="11">The sequence shown here is derived from an EMBL/GenBank/DDBJ whole genome shotgun (WGS) entry which is preliminary data.</text>
</comment>
<comment type="domain">
    <text evidence="8">The DHHC domain is required for palmitoyltransferase activity.</text>
</comment>
<feature type="domain" description="Palmitoyltransferase DHHC" evidence="10">
    <location>
        <begin position="159"/>
        <end position="307"/>
    </location>
</feature>
<feature type="transmembrane region" description="Helical" evidence="8">
    <location>
        <begin position="271"/>
        <end position="296"/>
    </location>
</feature>
<evidence type="ECO:0000256" key="3">
    <source>
        <dbReference type="ARBA" id="ARBA00022679"/>
    </source>
</evidence>
<dbReference type="GO" id="GO:0016020">
    <property type="term" value="C:membrane"/>
    <property type="evidence" value="ECO:0007669"/>
    <property type="project" value="UniProtKB-SubCell"/>
</dbReference>
<comment type="catalytic activity">
    <reaction evidence="8">
        <text>L-cysteinyl-[protein] + hexadecanoyl-CoA = S-hexadecanoyl-L-cysteinyl-[protein] + CoA</text>
        <dbReference type="Rhea" id="RHEA:36683"/>
        <dbReference type="Rhea" id="RHEA-COMP:10131"/>
        <dbReference type="Rhea" id="RHEA-COMP:11032"/>
        <dbReference type="ChEBI" id="CHEBI:29950"/>
        <dbReference type="ChEBI" id="CHEBI:57287"/>
        <dbReference type="ChEBI" id="CHEBI:57379"/>
        <dbReference type="ChEBI" id="CHEBI:74151"/>
        <dbReference type="EC" id="2.3.1.225"/>
    </reaction>
</comment>
<evidence type="ECO:0000256" key="5">
    <source>
        <dbReference type="ARBA" id="ARBA00022989"/>
    </source>
</evidence>
<dbReference type="PROSITE" id="PS50216">
    <property type="entry name" value="DHHC"/>
    <property type="match status" value="1"/>
</dbReference>
<dbReference type="InterPro" id="IPR039859">
    <property type="entry name" value="PFA4/ZDH16/20/ERF2-like"/>
</dbReference>
<evidence type="ECO:0000256" key="6">
    <source>
        <dbReference type="ARBA" id="ARBA00023136"/>
    </source>
</evidence>
<evidence type="ECO:0000256" key="9">
    <source>
        <dbReference type="SAM" id="SignalP"/>
    </source>
</evidence>
<dbReference type="PANTHER" id="PTHR22883">
    <property type="entry name" value="ZINC FINGER DHHC DOMAIN CONTAINING PROTEIN"/>
    <property type="match status" value="1"/>
</dbReference>
<evidence type="ECO:0000256" key="7">
    <source>
        <dbReference type="ARBA" id="ARBA00023315"/>
    </source>
</evidence>
<evidence type="ECO:0000256" key="2">
    <source>
        <dbReference type="ARBA" id="ARBA00008574"/>
    </source>
</evidence>
<accession>A0ABD3HQJ9</accession>